<dbReference type="Proteomes" id="UP001231915">
    <property type="component" value="Unassembled WGS sequence"/>
</dbReference>
<feature type="chain" id="PRO_5045448353" evidence="1">
    <location>
        <begin position="22"/>
        <end position="116"/>
    </location>
</feature>
<proteinExistence type="predicted"/>
<evidence type="ECO:0000313" key="2">
    <source>
        <dbReference type="EMBL" id="MDK2594847.1"/>
    </source>
</evidence>
<keyword evidence="3" id="KW-1185">Reference proteome</keyword>
<dbReference type="RefSeq" id="WP_211012087.1">
    <property type="nucleotide sequence ID" value="NZ_JASJUT010000002.1"/>
</dbReference>
<evidence type="ECO:0000313" key="3">
    <source>
        <dbReference type="Proteomes" id="UP001231915"/>
    </source>
</evidence>
<gene>
    <name evidence="2" type="ORF">QNM18_07275</name>
</gene>
<dbReference type="EMBL" id="JASJUT010000002">
    <property type="protein sequence ID" value="MDK2594847.1"/>
    <property type="molecule type" value="Genomic_DNA"/>
</dbReference>
<keyword evidence="1" id="KW-0732">Signal</keyword>
<sequence>MKTACTMFTIALLFGSSSALASCNKYSCEGVSNVVFSSVIADSDAVKIKFHEGTNATLSCNLDADNAAVLDQKSPNFRNMQSMLLTAIAANLPVGLQFDKASSGCAVQSVEVKVVE</sequence>
<name>A0ABT7EIH6_9GAMM</name>
<evidence type="ECO:0000256" key="1">
    <source>
        <dbReference type="SAM" id="SignalP"/>
    </source>
</evidence>
<feature type="signal peptide" evidence="1">
    <location>
        <begin position="1"/>
        <end position="21"/>
    </location>
</feature>
<reference evidence="2 3" key="1">
    <citation type="submission" date="2023-05" db="EMBL/GenBank/DDBJ databases">
        <title>Pseudoalteromonas ardens sp. nov., Pseudoalteromonas obscura sp. nov., and Pseudoalteromonas umbrosa sp. nov., isolated from the coral Montipora capitata.</title>
        <authorList>
            <person name="Thomas E.M."/>
            <person name="Smith E.M."/>
            <person name="Papke E."/>
            <person name="Shlafstein M.D."/>
            <person name="Oline D.K."/>
            <person name="Videau P."/>
            <person name="Saw J.H."/>
            <person name="Strangman W.K."/>
            <person name="Ushijima B."/>
        </authorList>
    </citation>
    <scope>NUCLEOTIDE SEQUENCE [LARGE SCALE GENOMIC DNA]</scope>
    <source>
        <strain evidence="2 3">P94</strain>
    </source>
</reference>
<accession>A0ABT7EIH6</accession>
<dbReference type="PROSITE" id="PS51257">
    <property type="entry name" value="PROKAR_LIPOPROTEIN"/>
    <property type="match status" value="1"/>
</dbReference>
<comment type="caution">
    <text evidence="2">The sequence shown here is derived from an EMBL/GenBank/DDBJ whole genome shotgun (WGS) entry which is preliminary data.</text>
</comment>
<protein>
    <submittedName>
        <fullName evidence="2">Uncharacterized protein</fullName>
    </submittedName>
</protein>
<organism evidence="2 3">
    <name type="scientific">Pseudoalteromonas obscura</name>
    <dbReference type="NCBI Taxonomy" id="3048491"/>
    <lineage>
        <taxon>Bacteria</taxon>
        <taxon>Pseudomonadati</taxon>
        <taxon>Pseudomonadota</taxon>
        <taxon>Gammaproteobacteria</taxon>
        <taxon>Alteromonadales</taxon>
        <taxon>Pseudoalteromonadaceae</taxon>
        <taxon>Pseudoalteromonas</taxon>
    </lineage>
</organism>